<gene>
    <name evidence="7" type="ORF">CYCCA115_LOCUS6977</name>
</gene>
<dbReference type="GO" id="GO:1905706">
    <property type="term" value="P:regulation of mitochondrial ATP synthesis coupled proton transport"/>
    <property type="evidence" value="ECO:0007669"/>
    <property type="project" value="TreeGrafter"/>
</dbReference>
<dbReference type="EMBL" id="CAKOGP040000890">
    <property type="protein sequence ID" value="CAJ1940308.1"/>
    <property type="molecule type" value="Genomic_DNA"/>
</dbReference>
<proteinExistence type="inferred from homology"/>
<evidence type="ECO:0000256" key="6">
    <source>
        <dbReference type="SAM" id="Phobius"/>
    </source>
</evidence>
<evidence type="ECO:0000256" key="4">
    <source>
        <dbReference type="ARBA" id="ARBA00022691"/>
    </source>
</evidence>
<evidence type="ECO:0000256" key="5">
    <source>
        <dbReference type="SAM" id="MobiDB-lite"/>
    </source>
</evidence>
<keyword evidence="8" id="KW-1185">Reference proteome</keyword>
<dbReference type="AlphaFoldDB" id="A0AAD2FHW3"/>
<dbReference type="SUPFAM" id="SSF53335">
    <property type="entry name" value="S-adenosyl-L-methionine-dependent methyltransferases"/>
    <property type="match status" value="1"/>
</dbReference>
<dbReference type="Gene3D" id="3.40.50.150">
    <property type="entry name" value="Vaccinia Virus protein VP39"/>
    <property type="match status" value="1"/>
</dbReference>
<dbReference type="InterPro" id="IPR026170">
    <property type="entry name" value="FAM173A/B"/>
</dbReference>
<keyword evidence="3" id="KW-0808">Transferase</keyword>
<evidence type="ECO:0000313" key="8">
    <source>
        <dbReference type="Proteomes" id="UP001295423"/>
    </source>
</evidence>
<feature type="transmembrane region" description="Helical" evidence="6">
    <location>
        <begin position="58"/>
        <end position="79"/>
    </location>
</feature>
<dbReference type="InterPro" id="IPR029063">
    <property type="entry name" value="SAM-dependent_MTases_sf"/>
</dbReference>
<sequence>MAPQESDPSPNFLKSSEPTGKLRKEDDIDSSLNAWLEDLEKQNTSQQHPSKLADRSRIGGAIFGTIVIGVFGLKAPFVFTKSRLPYMATPGTKIRKALQHLCKEKKPGLFVDLGSGDGEAIYQAAKLGYNAVGIELNFTMWAMSSIRRRLFWSKEERSRSKLLWSDLFEYDLKDANAVMIFGVTPLMKPLSQKISSQCKSGTDILSYRFALPLAHDKKTQDLMKAAMVYDHEEMRIYRCK</sequence>
<dbReference type="GO" id="GO:0016279">
    <property type="term" value="F:protein-lysine N-methyltransferase activity"/>
    <property type="evidence" value="ECO:0007669"/>
    <property type="project" value="InterPro"/>
</dbReference>
<dbReference type="Proteomes" id="UP001295423">
    <property type="component" value="Unassembled WGS sequence"/>
</dbReference>
<feature type="compositionally biased region" description="Polar residues" evidence="5">
    <location>
        <begin position="1"/>
        <end position="18"/>
    </location>
</feature>
<protein>
    <submittedName>
        <fullName evidence="7">Uncharacterized protein</fullName>
    </submittedName>
</protein>
<feature type="region of interest" description="Disordered" evidence="5">
    <location>
        <begin position="1"/>
        <end position="27"/>
    </location>
</feature>
<evidence type="ECO:0000256" key="1">
    <source>
        <dbReference type="ARBA" id="ARBA00010633"/>
    </source>
</evidence>
<comment type="caution">
    <text evidence="7">The sequence shown here is derived from an EMBL/GenBank/DDBJ whole genome shotgun (WGS) entry which is preliminary data.</text>
</comment>
<keyword evidence="6" id="KW-0472">Membrane</keyword>
<dbReference type="GO" id="GO:0005739">
    <property type="term" value="C:mitochondrion"/>
    <property type="evidence" value="ECO:0007669"/>
    <property type="project" value="TreeGrafter"/>
</dbReference>
<comment type="similarity">
    <text evidence="1">Belongs to the ANT/ATPSC lysine N-methyltransferase family.</text>
</comment>
<name>A0AAD2FHW3_9STRA</name>
<dbReference type="PANTHER" id="PTHR13610:SF9">
    <property type="entry name" value="FI06469P"/>
    <property type="match status" value="1"/>
</dbReference>
<keyword evidence="6" id="KW-0812">Transmembrane</keyword>
<dbReference type="GO" id="GO:0032259">
    <property type="term" value="P:methylation"/>
    <property type="evidence" value="ECO:0007669"/>
    <property type="project" value="UniProtKB-KW"/>
</dbReference>
<keyword evidence="4" id="KW-0949">S-adenosyl-L-methionine</keyword>
<evidence type="ECO:0000313" key="7">
    <source>
        <dbReference type="EMBL" id="CAJ1940308.1"/>
    </source>
</evidence>
<dbReference type="PANTHER" id="PTHR13610">
    <property type="entry name" value="METHYLTRANSFERASE DOMAIN-CONTAINING PROTEIN"/>
    <property type="match status" value="1"/>
</dbReference>
<keyword evidence="2" id="KW-0489">Methyltransferase</keyword>
<reference evidence="7" key="1">
    <citation type="submission" date="2023-08" db="EMBL/GenBank/DDBJ databases">
        <authorList>
            <person name="Audoor S."/>
            <person name="Bilcke G."/>
        </authorList>
    </citation>
    <scope>NUCLEOTIDE SEQUENCE</scope>
</reference>
<keyword evidence="6" id="KW-1133">Transmembrane helix</keyword>
<evidence type="ECO:0000256" key="3">
    <source>
        <dbReference type="ARBA" id="ARBA00022679"/>
    </source>
</evidence>
<accession>A0AAD2FHW3</accession>
<evidence type="ECO:0000256" key="2">
    <source>
        <dbReference type="ARBA" id="ARBA00022603"/>
    </source>
</evidence>
<organism evidence="7 8">
    <name type="scientific">Cylindrotheca closterium</name>
    <dbReference type="NCBI Taxonomy" id="2856"/>
    <lineage>
        <taxon>Eukaryota</taxon>
        <taxon>Sar</taxon>
        <taxon>Stramenopiles</taxon>
        <taxon>Ochrophyta</taxon>
        <taxon>Bacillariophyta</taxon>
        <taxon>Bacillariophyceae</taxon>
        <taxon>Bacillariophycidae</taxon>
        <taxon>Bacillariales</taxon>
        <taxon>Bacillariaceae</taxon>
        <taxon>Cylindrotheca</taxon>
    </lineage>
</organism>